<gene>
    <name evidence="1" type="ORF">HanXRQr2_Chr17g0796251</name>
</gene>
<keyword evidence="2" id="KW-1185">Reference proteome</keyword>
<evidence type="ECO:0000313" key="2">
    <source>
        <dbReference type="Proteomes" id="UP000215914"/>
    </source>
</evidence>
<dbReference type="AlphaFoldDB" id="A0A9K3DHS2"/>
<proteinExistence type="predicted"/>
<accession>A0A9K3DHS2</accession>
<protein>
    <submittedName>
        <fullName evidence="1">Uncharacterized protein</fullName>
    </submittedName>
</protein>
<evidence type="ECO:0000313" key="1">
    <source>
        <dbReference type="EMBL" id="KAF5754878.1"/>
    </source>
</evidence>
<comment type="caution">
    <text evidence="1">The sequence shown here is derived from an EMBL/GenBank/DDBJ whole genome shotgun (WGS) entry which is preliminary data.</text>
</comment>
<name>A0A9K3DHS2_HELAN</name>
<dbReference type="Gramene" id="mRNA:HanXRQr2_Chr17g0796251">
    <property type="protein sequence ID" value="CDS:HanXRQr2_Chr17g0796251.1"/>
    <property type="gene ID" value="HanXRQr2_Chr17g0796251"/>
</dbReference>
<dbReference type="EMBL" id="MNCJ02000332">
    <property type="protein sequence ID" value="KAF5754878.1"/>
    <property type="molecule type" value="Genomic_DNA"/>
</dbReference>
<reference evidence="1" key="2">
    <citation type="submission" date="2020-06" db="EMBL/GenBank/DDBJ databases">
        <title>Helianthus annuus Genome sequencing and assembly Release 2.</title>
        <authorList>
            <person name="Gouzy J."/>
            <person name="Langlade N."/>
            <person name="Munos S."/>
        </authorList>
    </citation>
    <scope>NUCLEOTIDE SEQUENCE</scope>
    <source>
        <tissue evidence="1">Leaves</tissue>
    </source>
</reference>
<sequence length="80" mass="9226">MGSIVLFVYFELSRSVSDNLVSLHKNTTETLVRRITIHNEIVVTIGNSENRSISKHVLERLKTPLVRNPKQKVYLFESTK</sequence>
<dbReference type="Proteomes" id="UP000215914">
    <property type="component" value="Unassembled WGS sequence"/>
</dbReference>
<reference evidence="1" key="1">
    <citation type="journal article" date="2017" name="Nature">
        <title>The sunflower genome provides insights into oil metabolism, flowering and Asterid evolution.</title>
        <authorList>
            <person name="Badouin H."/>
            <person name="Gouzy J."/>
            <person name="Grassa C.J."/>
            <person name="Murat F."/>
            <person name="Staton S.E."/>
            <person name="Cottret L."/>
            <person name="Lelandais-Briere C."/>
            <person name="Owens G.L."/>
            <person name="Carrere S."/>
            <person name="Mayjonade B."/>
            <person name="Legrand L."/>
            <person name="Gill N."/>
            <person name="Kane N.C."/>
            <person name="Bowers J.E."/>
            <person name="Hubner S."/>
            <person name="Bellec A."/>
            <person name="Berard A."/>
            <person name="Berges H."/>
            <person name="Blanchet N."/>
            <person name="Boniface M.C."/>
            <person name="Brunel D."/>
            <person name="Catrice O."/>
            <person name="Chaidir N."/>
            <person name="Claudel C."/>
            <person name="Donnadieu C."/>
            <person name="Faraut T."/>
            <person name="Fievet G."/>
            <person name="Helmstetter N."/>
            <person name="King M."/>
            <person name="Knapp S.J."/>
            <person name="Lai Z."/>
            <person name="Le Paslier M.C."/>
            <person name="Lippi Y."/>
            <person name="Lorenzon L."/>
            <person name="Mandel J.R."/>
            <person name="Marage G."/>
            <person name="Marchand G."/>
            <person name="Marquand E."/>
            <person name="Bret-Mestries E."/>
            <person name="Morien E."/>
            <person name="Nambeesan S."/>
            <person name="Nguyen T."/>
            <person name="Pegot-Espagnet P."/>
            <person name="Pouilly N."/>
            <person name="Raftis F."/>
            <person name="Sallet E."/>
            <person name="Schiex T."/>
            <person name="Thomas J."/>
            <person name="Vandecasteele C."/>
            <person name="Vares D."/>
            <person name="Vear F."/>
            <person name="Vautrin S."/>
            <person name="Crespi M."/>
            <person name="Mangin B."/>
            <person name="Burke J.M."/>
            <person name="Salse J."/>
            <person name="Munos S."/>
            <person name="Vincourt P."/>
            <person name="Rieseberg L.H."/>
            <person name="Langlade N.B."/>
        </authorList>
    </citation>
    <scope>NUCLEOTIDE SEQUENCE</scope>
    <source>
        <tissue evidence="1">Leaves</tissue>
    </source>
</reference>
<organism evidence="1 2">
    <name type="scientific">Helianthus annuus</name>
    <name type="common">Common sunflower</name>
    <dbReference type="NCBI Taxonomy" id="4232"/>
    <lineage>
        <taxon>Eukaryota</taxon>
        <taxon>Viridiplantae</taxon>
        <taxon>Streptophyta</taxon>
        <taxon>Embryophyta</taxon>
        <taxon>Tracheophyta</taxon>
        <taxon>Spermatophyta</taxon>
        <taxon>Magnoliopsida</taxon>
        <taxon>eudicotyledons</taxon>
        <taxon>Gunneridae</taxon>
        <taxon>Pentapetalae</taxon>
        <taxon>asterids</taxon>
        <taxon>campanulids</taxon>
        <taxon>Asterales</taxon>
        <taxon>Asteraceae</taxon>
        <taxon>Asteroideae</taxon>
        <taxon>Heliantheae alliance</taxon>
        <taxon>Heliantheae</taxon>
        <taxon>Helianthus</taxon>
    </lineage>
</organism>